<evidence type="ECO:0000313" key="2">
    <source>
        <dbReference type="EMBL" id="QDQ13296.1"/>
    </source>
</evidence>
<dbReference type="AlphaFoldDB" id="A0A516RCB3"/>
<proteinExistence type="predicted"/>
<dbReference type="Proteomes" id="UP000316806">
    <property type="component" value="Chromosome"/>
</dbReference>
<protein>
    <submittedName>
        <fullName evidence="2">Uncharacterized protein</fullName>
    </submittedName>
</protein>
<accession>A0A516RCB3</accession>
<evidence type="ECO:0000256" key="1">
    <source>
        <dbReference type="SAM" id="SignalP"/>
    </source>
</evidence>
<sequence>MSHRTRTSALAVAALMALTTLSAAVPATAKAATPNTCGGLISDYTGVSGAIVPFTGTLTVVIKNNTFKYPITITSQALNSNILQINAKLQSDQEVSTTSSFTLDVDSLGRGKIFFQSPTGHGKTTSIHCGGALLTTRITQMTGKMTDPTITNSAQGDFTVTRPAL</sequence>
<evidence type="ECO:0000313" key="3">
    <source>
        <dbReference type="Proteomes" id="UP000316806"/>
    </source>
</evidence>
<dbReference type="RefSeq" id="WP_144320566.1">
    <property type="nucleotide sequence ID" value="NZ_CP040916.1"/>
</dbReference>
<feature type="signal peptide" evidence="1">
    <location>
        <begin position="1"/>
        <end position="23"/>
    </location>
</feature>
<dbReference type="EMBL" id="CP040916">
    <property type="protein sequence ID" value="QDQ13296.1"/>
    <property type="molecule type" value="Genomic_DNA"/>
</dbReference>
<reference evidence="2 3" key="1">
    <citation type="journal article" date="2019" name="J. Ind. Microbiol. Biotechnol.">
        <title>The complete genomic sequence of Streptomyces spectabilis NRRL-2792 and identification of secondary metabolite biosynthetic gene clusters.</title>
        <authorList>
            <person name="Sinha A."/>
            <person name="Phillips-Salemka S."/>
            <person name="Niraula T.A."/>
            <person name="Short K.A."/>
            <person name="Niraula N.P."/>
        </authorList>
    </citation>
    <scope>NUCLEOTIDE SEQUENCE [LARGE SCALE GENOMIC DNA]</scope>
    <source>
        <strain evidence="2 3">NRRL 2792</strain>
    </source>
</reference>
<gene>
    <name evidence="2" type="ORF">FH965_24235</name>
</gene>
<keyword evidence="1" id="KW-0732">Signal</keyword>
<name>A0A516RCB3_STRST</name>
<organism evidence="2 3">
    <name type="scientific">Streptomyces spectabilis</name>
    <dbReference type="NCBI Taxonomy" id="68270"/>
    <lineage>
        <taxon>Bacteria</taxon>
        <taxon>Bacillati</taxon>
        <taxon>Actinomycetota</taxon>
        <taxon>Actinomycetes</taxon>
        <taxon>Kitasatosporales</taxon>
        <taxon>Streptomycetaceae</taxon>
        <taxon>Streptomyces</taxon>
    </lineage>
</organism>
<feature type="chain" id="PRO_5039430461" evidence="1">
    <location>
        <begin position="24"/>
        <end position="165"/>
    </location>
</feature>